<dbReference type="Proteomes" id="UP000789759">
    <property type="component" value="Unassembled WGS sequence"/>
</dbReference>
<feature type="non-terminal residue" evidence="1">
    <location>
        <position position="156"/>
    </location>
</feature>
<evidence type="ECO:0000313" key="2">
    <source>
        <dbReference type="Proteomes" id="UP000789759"/>
    </source>
</evidence>
<comment type="caution">
    <text evidence="1">The sequence shown here is derived from an EMBL/GenBank/DDBJ whole genome shotgun (WGS) entry which is preliminary data.</text>
</comment>
<sequence length="156" mass="17472">IPEGSSSMKQPPKPNLKDLQLVPIDKIVRCLFKINEINGLQLCGHLMGSTDTSTGMKSYKLQQQQSKQKNIDEVFQRIAANDPKPFAEVTELLGGSKYAMISFMYSAIAIIEQELLSFSKTSDMDFDSADDVFEDDVIYKDKDGVQKDCASNEKQH</sequence>
<dbReference type="AlphaFoldDB" id="A0A9N9B883"/>
<gene>
    <name evidence="1" type="ORF">CPELLU_LOCUS5112</name>
</gene>
<keyword evidence="2" id="KW-1185">Reference proteome</keyword>
<dbReference type="EMBL" id="CAJVQA010002844">
    <property type="protein sequence ID" value="CAG8558978.1"/>
    <property type="molecule type" value="Genomic_DNA"/>
</dbReference>
<organism evidence="1 2">
    <name type="scientific">Cetraspora pellucida</name>
    <dbReference type="NCBI Taxonomy" id="1433469"/>
    <lineage>
        <taxon>Eukaryota</taxon>
        <taxon>Fungi</taxon>
        <taxon>Fungi incertae sedis</taxon>
        <taxon>Mucoromycota</taxon>
        <taxon>Glomeromycotina</taxon>
        <taxon>Glomeromycetes</taxon>
        <taxon>Diversisporales</taxon>
        <taxon>Gigasporaceae</taxon>
        <taxon>Cetraspora</taxon>
    </lineage>
</organism>
<protein>
    <submittedName>
        <fullName evidence="1">21141_t:CDS:1</fullName>
    </submittedName>
</protein>
<name>A0A9N9B883_9GLOM</name>
<evidence type="ECO:0000313" key="1">
    <source>
        <dbReference type="EMBL" id="CAG8558978.1"/>
    </source>
</evidence>
<proteinExistence type="predicted"/>
<reference evidence="1" key="1">
    <citation type="submission" date="2021-06" db="EMBL/GenBank/DDBJ databases">
        <authorList>
            <person name="Kallberg Y."/>
            <person name="Tangrot J."/>
            <person name="Rosling A."/>
        </authorList>
    </citation>
    <scope>NUCLEOTIDE SEQUENCE</scope>
    <source>
        <strain evidence="1">FL966</strain>
    </source>
</reference>
<accession>A0A9N9B883</accession>